<gene>
    <name evidence="4" type="ORF">SAMN05192555_11338</name>
</gene>
<evidence type="ECO:0000313" key="4">
    <source>
        <dbReference type="EMBL" id="SDM43735.1"/>
    </source>
</evidence>
<dbReference type="RefSeq" id="WP_089659512.1">
    <property type="nucleotide sequence ID" value="NZ_FNGH01000013.1"/>
</dbReference>
<reference evidence="5" key="1">
    <citation type="submission" date="2016-10" db="EMBL/GenBank/DDBJ databases">
        <authorList>
            <person name="Varghese N."/>
            <person name="Submissions S."/>
        </authorList>
    </citation>
    <scope>NUCLEOTIDE SEQUENCE [LARGE SCALE GENOMIC DNA]</scope>
    <source>
        <strain evidence="5">AAP</strain>
    </source>
</reference>
<feature type="chain" id="PRO_5011753269" evidence="3">
    <location>
        <begin position="21"/>
        <end position="354"/>
    </location>
</feature>
<evidence type="ECO:0000256" key="1">
    <source>
        <dbReference type="ARBA" id="ARBA00022729"/>
    </source>
</evidence>
<dbReference type="InterPro" id="IPR050955">
    <property type="entry name" value="Plant_Biomass_Hydrol_Est"/>
</dbReference>
<name>A0A1G9T9F0_9GAMM</name>
<protein>
    <submittedName>
        <fullName evidence="4">Esterase PHB depolymerase</fullName>
    </submittedName>
</protein>
<dbReference type="STRING" id="48727.SAMN05192555_11338"/>
<dbReference type="GO" id="GO:0016787">
    <property type="term" value="F:hydrolase activity"/>
    <property type="evidence" value="ECO:0007669"/>
    <property type="project" value="UniProtKB-KW"/>
</dbReference>
<evidence type="ECO:0000256" key="3">
    <source>
        <dbReference type="SAM" id="SignalP"/>
    </source>
</evidence>
<keyword evidence="1 3" id="KW-0732">Signal</keyword>
<dbReference type="InterPro" id="IPR029058">
    <property type="entry name" value="AB_hydrolase_fold"/>
</dbReference>
<sequence>MRPALIVCGLALGLTGPALADSDALPSLPVLDIAPDRVSVVGVSSGGYMATQLAVAFPETYRGLGVFAAGPWGCAQGSLRLALGQCMTQRHGSPSLAELEGRLTAYRADGRLGAAEALARQRVFVWHGEEDEVVDPALGELLAAQYRQWLEHAEQLKFISADNVGHGWPVGGTGLAHITELADCRLGGSPHLLACDRDAAGELLNWLYGELTAPDNGDRGTLLPFDQREFYRGSGLADQGQLYLPKACEEGAPCGLVVALHGCNMSQTQIEDAFVRHTGLNDWAAANQLAVLYPQADTSMANPQGCWDWWGFDESSWEPSAGHETRDGHQVQALHAMVKRLSGDDDAQEDAPAR</sequence>
<dbReference type="Gene3D" id="3.40.50.1820">
    <property type="entry name" value="alpha/beta hydrolase"/>
    <property type="match status" value="2"/>
</dbReference>
<dbReference type="SUPFAM" id="SSF53474">
    <property type="entry name" value="alpha/beta-Hydrolases"/>
    <property type="match status" value="1"/>
</dbReference>
<organism evidence="4 5">
    <name type="scientific">Franzmannia pantelleriensis</name>
    <dbReference type="NCBI Taxonomy" id="48727"/>
    <lineage>
        <taxon>Bacteria</taxon>
        <taxon>Pseudomonadati</taxon>
        <taxon>Pseudomonadota</taxon>
        <taxon>Gammaproteobacteria</taxon>
        <taxon>Oceanospirillales</taxon>
        <taxon>Halomonadaceae</taxon>
        <taxon>Franzmannia</taxon>
    </lineage>
</organism>
<dbReference type="PANTHER" id="PTHR43037:SF5">
    <property type="entry name" value="FERULOYL ESTERASE"/>
    <property type="match status" value="1"/>
</dbReference>
<evidence type="ECO:0000256" key="2">
    <source>
        <dbReference type="ARBA" id="ARBA00022801"/>
    </source>
</evidence>
<accession>A0A1G9T9F0</accession>
<feature type="signal peptide" evidence="3">
    <location>
        <begin position="1"/>
        <end position="20"/>
    </location>
</feature>
<keyword evidence="2" id="KW-0378">Hydrolase</keyword>
<keyword evidence="5" id="KW-1185">Reference proteome</keyword>
<dbReference type="EMBL" id="FNGH01000013">
    <property type="protein sequence ID" value="SDM43735.1"/>
    <property type="molecule type" value="Genomic_DNA"/>
</dbReference>
<dbReference type="AlphaFoldDB" id="A0A1G9T9F0"/>
<evidence type="ECO:0000313" key="5">
    <source>
        <dbReference type="Proteomes" id="UP000199107"/>
    </source>
</evidence>
<dbReference type="PANTHER" id="PTHR43037">
    <property type="entry name" value="UNNAMED PRODUCT-RELATED"/>
    <property type="match status" value="1"/>
</dbReference>
<proteinExistence type="predicted"/>
<dbReference type="Proteomes" id="UP000199107">
    <property type="component" value="Unassembled WGS sequence"/>
</dbReference>
<dbReference type="OrthoDB" id="505233at2"/>